<sequence length="114" mass="12534">MLEQYTPPLKVTKVLWEMPPQGWIKVNCDGASRGNPGRSSIGYTLRDDEGNIKYACGKLIHETTNNEAEALAIVEALKYCEAKGFAQVILQTDSLLLKNAIEGCVSILIDPLQI</sequence>
<accession>A0AC58RXG2</accession>
<keyword evidence="1" id="KW-1185">Reference proteome</keyword>
<evidence type="ECO:0000313" key="2">
    <source>
        <dbReference type="RefSeq" id="XP_075077451.1"/>
    </source>
</evidence>
<dbReference type="RefSeq" id="XP_075077451.1">
    <property type="nucleotide sequence ID" value="XM_075221350.1"/>
</dbReference>
<gene>
    <name evidence="2" type="primary">LOC142164148</name>
</gene>
<reference evidence="2" key="2">
    <citation type="submission" date="2025-08" db="UniProtKB">
        <authorList>
            <consortium name="RefSeq"/>
        </authorList>
    </citation>
    <scope>IDENTIFICATION</scope>
    <source>
        <tissue evidence="2">Leaf</tissue>
    </source>
</reference>
<dbReference type="Proteomes" id="UP000790787">
    <property type="component" value="Chromosome 1"/>
</dbReference>
<organism evidence="1 2">
    <name type="scientific">Nicotiana tabacum</name>
    <name type="common">Common tobacco</name>
    <dbReference type="NCBI Taxonomy" id="4097"/>
    <lineage>
        <taxon>Eukaryota</taxon>
        <taxon>Viridiplantae</taxon>
        <taxon>Streptophyta</taxon>
        <taxon>Embryophyta</taxon>
        <taxon>Tracheophyta</taxon>
        <taxon>Spermatophyta</taxon>
        <taxon>Magnoliopsida</taxon>
        <taxon>eudicotyledons</taxon>
        <taxon>Gunneridae</taxon>
        <taxon>Pentapetalae</taxon>
        <taxon>asterids</taxon>
        <taxon>lamiids</taxon>
        <taxon>Solanales</taxon>
        <taxon>Solanaceae</taxon>
        <taxon>Nicotianoideae</taxon>
        <taxon>Nicotianeae</taxon>
        <taxon>Nicotiana</taxon>
    </lineage>
</organism>
<evidence type="ECO:0000313" key="1">
    <source>
        <dbReference type="Proteomes" id="UP000790787"/>
    </source>
</evidence>
<reference evidence="1" key="1">
    <citation type="journal article" date="2014" name="Nat. Commun.">
        <title>The tobacco genome sequence and its comparison with those of tomato and potato.</title>
        <authorList>
            <person name="Sierro N."/>
            <person name="Battey J.N."/>
            <person name="Ouadi S."/>
            <person name="Bakaher N."/>
            <person name="Bovet L."/>
            <person name="Willig A."/>
            <person name="Goepfert S."/>
            <person name="Peitsch M.C."/>
            <person name="Ivanov N.V."/>
        </authorList>
    </citation>
    <scope>NUCLEOTIDE SEQUENCE [LARGE SCALE GENOMIC DNA]</scope>
</reference>
<protein>
    <submittedName>
        <fullName evidence="2">Uncharacterized protein LOC142164148</fullName>
    </submittedName>
</protein>
<name>A0AC58RXG2_TOBAC</name>
<proteinExistence type="predicted"/>